<comment type="caution">
    <text evidence="3">The sequence shown here is derived from an EMBL/GenBank/DDBJ whole genome shotgun (WGS) entry which is preliminary data.</text>
</comment>
<dbReference type="SUPFAM" id="SSF48208">
    <property type="entry name" value="Six-hairpin glycosidases"/>
    <property type="match status" value="1"/>
</dbReference>
<dbReference type="Pfam" id="PF22422">
    <property type="entry name" value="MGH1-like_GH"/>
    <property type="match status" value="1"/>
</dbReference>
<sequence>MSASEHHAERLRPDPPPRLRLFSLKDGDMFVVTDSVGDISGLGDGLFRNDTRILSYLQLRVGGMKPVVLNTARSRNNVVLRAHMVNRPPSAPSGHEPGAVHIERTKLLWNNTLYERFRFTNYGDIPASLPVMLRFAADFADIFEVRGTNRIRHGNLHRRQTDNNQVLLIYDGLDNVVRTTVISFSDPPAKLAVDEAHFQIELQTGEDHELYIEYGIDRSAKPGRQRYRLAAASANAAMRVTSRRGGRVMTSGLRFNEWIERSHADLALLTTEMETGPFPYAGIPWFSTAFGRDSIITALQTLWLDPAMARGVLRFLSKMQATETSSFRDSEPGKIMHETRKGEMTALGELPFGQYYGGIDTTPLFVMLCAAYAERTGDLETIDSIWPNIEAALGWIEQVQSAVGNGLLAYRRGEKTGLANQGWKDSEDSIFHADGTMAEGPIALVEVQGYAFAAFRGMARLAGRRGDDRAATLWMARAEAFRKIVEERFWDEELGTYGIALDGEGRLCRVRASNPGHLLYCGLPSLERAQRLISLLRTPAFDSGWGIRTLGLGEANFNPMSYHNGSVWPHDTALCVAGMARYGERASAARMLNQLFEAAGHFNMELPELFCGFPRRPGEPPVHYPVACLPQAWAAGAAFMVLQACLGVKVDGWAETVTVTRPILPPHIQKLSVSNITVGTRAITLRFERLAGHVVVSSDAAEHHDVPVMLEL</sequence>
<evidence type="ECO:0000259" key="2">
    <source>
        <dbReference type="Pfam" id="PF22422"/>
    </source>
</evidence>
<dbReference type="Proteomes" id="UP000570514">
    <property type="component" value="Unassembled WGS sequence"/>
</dbReference>
<keyword evidence="4" id="KW-1185">Reference proteome</keyword>
<dbReference type="EMBL" id="JAASRM010000001">
    <property type="protein sequence ID" value="NIK88582.1"/>
    <property type="molecule type" value="Genomic_DNA"/>
</dbReference>
<dbReference type="Pfam" id="PF14742">
    <property type="entry name" value="GDE_N_bis"/>
    <property type="match status" value="1"/>
</dbReference>
<dbReference type="AlphaFoldDB" id="A0A846MZZ6"/>
<dbReference type="InterPro" id="IPR008928">
    <property type="entry name" value="6-hairpin_glycosidase_sf"/>
</dbReference>
<protein>
    <submittedName>
        <fullName evidence="3">Glycogen debranching enzyme</fullName>
    </submittedName>
</protein>
<name>A0A846MZZ6_9PROT</name>
<evidence type="ECO:0000313" key="4">
    <source>
        <dbReference type="Proteomes" id="UP000570514"/>
    </source>
</evidence>
<accession>A0A846MZZ6</accession>
<proteinExistence type="predicted"/>
<dbReference type="InterPro" id="IPR012341">
    <property type="entry name" value="6hp_glycosidase-like_sf"/>
</dbReference>
<organism evidence="3 4">
    <name type="scientific">Rhizomicrobium palustre</name>
    <dbReference type="NCBI Taxonomy" id="189966"/>
    <lineage>
        <taxon>Bacteria</taxon>
        <taxon>Pseudomonadati</taxon>
        <taxon>Pseudomonadota</taxon>
        <taxon>Alphaproteobacteria</taxon>
        <taxon>Micropepsales</taxon>
        <taxon>Micropepsaceae</taxon>
        <taxon>Rhizomicrobium</taxon>
    </lineage>
</organism>
<evidence type="ECO:0000259" key="1">
    <source>
        <dbReference type="Pfam" id="PF14742"/>
    </source>
</evidence>
<dbReference type="InterPro" id="IPR054491">
    <property type="entry name" value="MGH1-like_GH"/>
</dbReference>
<evidence type="ECO:0000313" key="3">
    <source>
        <dbReference type="EMBL" id="NIK88582.1"/>
    </source>
</evidence>
<feature type="domain" description="Putative glycogen debranching enzyme N-terminal" evidence="1">
    <location>
        <begin position="24"/>
        <end position="212"/>
    </location>
</feature>
<dbReference type="RefSeq" id="WP_208414379.1">
    <property type="nucleotide sequence ID" value="NZ_BAAADC010000001.1"/>
</dbReference>
<dbReference type="GO" id="GO:0005975">
    <property type="term" value="P:carbohydrate metabolic process"/>
    <property type="evidence" value="ECO:0007669"/>
    <property type="project" value="InterPro"/>
</dbReference>
<feature type="domain" description="Mannosylglycerate hydrolase MGH1-like glycoside hydrolase" evidence="2">
    <location>
        <begin position="293"/>
        <end position="600"/>
    </location>
</feature>
<reference evidence="3 4" key="1">
    <citation type="submission" date="2020-03" db="EMBL/GenBank/DDBJ databases">
        <title>Genomic Encyclopedia of Type Strains, Phase IV (KMG-IV): sequencing the most valuable type-strain genomes for metagenomic binning, comparative biology and taxonomic classification.</title>
        <authorList>
            <person name="Goeker M."/>
        </authorList>
    </citation>
    <scope>NUCLEOTIDE SEQUENCE [LARGE SCALE GENOMIC DNA]</scope>
    <source>
        <strain evidence="3 4">DSM 19867</strain>
    </source>
</reference>
<gene>
    <name evidence="3" type="ORF">FHS83_001900</name>
</gene>
<dbReference type="InterPro" id="IPR032856">
    <property type="entry name" value="GDE_N_bis"/>
</dbReference>
<dbReference type="Gene3D" id="1.50.10.10">
    <property type="match status" value="1"/>
</dbReference>